<reference evidence="1 2" key="1">
    <citation type="submission" date="2021-06" db="EMBL/GenBank/DDBJ databases">
        <title>Caerostris extrusa draft genome.</title>
        <authorList>
            <person name="Kono N."/>
            <person name="Arakawa K."/>
        </authorList>
    </citation>
    <scope>NUCLEOTIDE SEQUENCE [LARGE SCALE GENOMIC DNA]</scope>
</reference>
<name>A0AAV4R183_CAEEX</name>
<gene>
    <name evidence="1" type="ORF">CEXT_784361</name>
</gene>
<sequence length="161" mass="18376">MILIPSSVREMHFLMAHTPLSEALHQSLECLSNRRMKHLAAIHQFCNSKCVSGSYLVLHLKPHQTKEQSSINKHLQGCELQWADECMGNKKEVSVKQQLQADVNKTMFLELIGKEKAGRYYAPQMDNIEDGFIAYSDCPKINGIIREPRQSTILNKRLLIA</sequence>
<organism evidence="1 2">
    <name type="scientific">Caerostris extrusa</name>
    <name type="common">Bark spider</name>
    <name type="synonym">Caerostris bankana</name>
    <dbReference type="NCBI Taxonomy" id="172846"/>
    <lineage>
        <taxon>Eukaryota</taxon>
        <taxon>Metazoa</taxon>
        <taxon>Ecdysozoa</taxon>
        <taxon>Arthropoda</taxon>
        <taxon>Chelicerata</taxon>
        <taxon>Arachnida</taxon>
        <taxon>Araneae</taxon>
        <taxon>Araneomorphae</taxon>
        <taxon>Entelegynae</taxon>
        <taxon>Araneoidea</taxon>
        <taxon>Araneidae</taxon>
        <taxon>Caerostris</taxon>
    </lineage>
</organism>
<dbReference type="Proteomes" id="UP001054945">
    <property type="component" value="Unassembled WGS sequence"/>
</dbReference>
<proteinExistence type="predicted"/>
<evidence type="ECO:0000313" key="2">
    <source>
        <dbReference type="Proteomes" id="UP001054945"/>
    </source>
</evidence>
<protein>
    <submittedName>
        <fullName evidence="1">Uncharacterized protein</fullName>
    </submittedName>
</protein>
<dbReference type="EMBL" id="BPLR01007218">
    <property type="protein sequence ID" value="GIY15247.1"/>
    <property type="molecule type" value="Genomic_DNA"/>
</dbReference>
<accession>A0AAV4R183</accession>
<keyword evidence="2" id="KW-1185">Reference proteome</keyword>
<dbReference type="AlphaFoldDB" id="A0AAV4R183"/>
<comment type="caution">
    <text evidence="1">The sequence shown here is derived from an EMBL/GenBank/DDBJ whole genome shotgun (WGS) entry which is preliminary data.</text>
</comment>
<evidence type="ECO:0000313" key="1">
    <source>
        <dbReference type="EMBL" id="GIY15247.1"/>
    </source>
</evidence>